<sequence>MKSHTYTMTIFLSIFFIFPGNVYPSSEKPTTIILGVEDDWAPYCFLNKETGHLDGFTPIVVREAFKKVGIKTEYKVIPFSRCMYLALTDVISGCFNAAITRDNKNKYVWPKTPLVNEPLGVFSLTSKSRSYDASGQVGVYELLSGNRVGATLGYSYPTEILENSEITFEKVKSDSVQLDMLLRNRIDFALLGKGSGYYLASKKNIRDQVVDVFTISTDGDFYIAFSKATGNGEYLSTMFDKGMLELIKSGEYNELKSQLEQHLNMSTGDISGMQVDTNIMTK</sequence>
<dbReference type="SUPFAM" id="SSF53850">
    <property type="entry name" value="Periplasmic binding protein-like II"/>
    <property type="match status" value="1"/>
</dbReference>
<dbReference type="Gene3D" id="3.40.190.10">
    <property type="entry name" value="Periplasmic binding protein-like II"/>
    <property type="match status" value="2"/>
</dbReference>
<accession>A0ABS5GUD9</accession>
<comment type="similarity">
    <text evidence="1">Belongs to the bacterial solute-binding protein 3 family.</text>
</comment>
<name>A0ABS5GUD9_9GAMM</name>
<evidence type="ECO:0000256" key="2">
    <source>
        <dbReference type="ARBA" id="ARBA00022729"/>
    </source>
</evidence>
<evidence type="ECO:0000313" key="4">
    <source>
        <dbReference type="EMBL" id="MBR7630746.1"/>
    </source>
</evidence>
<dbReference type="InterPro" id="IPR001638">
    <property type="entry name" value="Solute-binding_3/MltF_N"/>
</dbReference>
<dbReference type="PANTHER" id="PTHR35936:SF6">
    <property type="entry name" value="AMINO ACID ABC TRANSPORTER SUBSTRATE-BINDING PAAT FAMILY PROTEIN"/>
    <property type="match status" value="1"/>
</dbReference>
<evidence type="ECO:0000259" key="3">
    <source>
        <dbReference type="Pfam" id="PF00497"/>
    </source>
</evidence>
<keyword evidence="5" id="KW-1185">Reference proteome</keyword>
<comment type="caution">
    <text evidence="4">The sequence shown here is derived from an EMBL/GenBank/DDBJ whole genome shotgun (WGS) entry which is preliminary data.</text>
</comment>
<dbReference type="EMBL" id="JAGRZL010000051">
    <property type="protein sequence ID" value="MBR7630746.1"/>
    <property type="molecule type" value="Genomic_DNA"/>
</dbReference>
<feature type="domain" description="Solute-binding protein family 3/N-terminal" evidence="3">
    <location>
        <begin position="32"/>
        <end position="257"/>
    </location>
</feature>
<dbReference type="RefSeq" id="WP_212514367.1">
    <property type="nucleotide sequence ID" value="NZ_CAWQDX010000076.1"/>
</dbReference>
<evidence type="ECO:0000256" key="1">
    <source>
        <dbReference type="ARBA" id="ARBA00010333"/>
    </source>
</evidence>
<dbReference type="PANTHER" id="PTHR35936">
    <property type="entry name" value="MEMBRANE-BOUND LYTIC MUREIN TRANSGLYCOSYLASE F"/>
    <property type="match status" value="1"/>
</dbReference>
<organism evidence="4 5">
    <name type="scientific">Aeromonas popoffii</name>
    <dbReference type="NCBI Taxonomy" id="70856"/>
    <lineage>
        <taxon>Bacteria</taxon>
        <taxon>Pseudomonadati</taxon>
        <taxon>Pseudomonadota</taxon>
        <taxon>Gammaproteobacteria</taxon>
        <taxon>Aeromonadales</taxon>
        <taxon>Aeromonadaceae</taxon>
        <taxon>Aeromonas</taxon>
    </lineage>
</organism>
<protein>
    <submittedName>
        <fullName evidence="4">Transporter substrate-binding domain-containing protein</fullName>
    </submittedName>
</protein>
<keyword evidence="2" id="KW-0732">Signal</keyword>
<dbReference type="Proteomes" id="UP000675653">
    <property type="component" value="Unassembled WGS sequence"/>
</dbReference>
<reference evidence="4 5" key="1">
    <citation type="submission" date="2021-04" db="EMBL/GenBank/DDBJ databases">
        <title>Draft Genome of Aeromonas popoffii ID682, isolated from a natural water source in Idaho.</title>
        <authorList>
            <person name="Testerman T."/>
            <person name="Graf J."/>
        </authorList>
    </citation>
    <scope>NUCLEOTIDE SEQUENCE [LARGE SCALE GENOMIC DNA]</scope>
    <source>
        <strain evidence="4 5">ID682</strain>
    </source>
</reference>
<dbReference type="Pfam" id="PF00497">
    <property type="entry name" value="SBP_bac_3"/>
    <property type="match status" value="1"/>
</dbReference>
<gene>
    <name evidence="4" type="ORF">KAT72_17390</name>
</gene>
<evidence type="ECO:0000313" key="5">
    <source>
        <dbReference type="Proteomes" id="UP000675653"/>
    </source>
</evidence>
<proteinExistence type="inferred from homology"/>